<dbReference type="RefSeq" id="WP_089074373.1">
    <property type="nucleotide sequence ID" value="NZ_CBCSAM010000004.1"/>
</dbReference>
<evidence type="ECO:0000313" key="2">
    <source>
        <dbReference type="Proteomes" id="UP000242175"/>
    </source>
</evidence>
<reference evidence="1 2" key="1">
    <citation type="journal article" date="2016" name="Int. J. Syst. Evol. Microbiol.">
        <title>Paraphotobacterium marinum gen. nov., sp. nov., a member of the family Vibrionaceae, isolated from surface seawater.</title>
        <authorList>
            <person name="Huang Z."/>
            <person name="Dong C."/>
            <person name="Shao Z."/>
        </authorList>
    </citation>
    <scope>NUCLEOTIDE SEQUENCE [LARGE SCALE GENOMIC DNA]</scope>
    <source>
        <strain evidence="1 2">NSCS20N07D</strain>
    </source>
</reference>
<dbReference type="PANTHER" id="PTHR30292:SF0">
    <property type="entry name" value="5-OXOPROLINASE SUBUNIT A"/>
    <property type="match status" value="1"/>
</dbReference>
<sequence length="242" mass="27334">MIKINADIGEGFGCWKANDDEKIIPYLDYANIACGFHASDPDIMSRCVFLCKKHNVIIGAHPSFNDKLGFGRRLIPHSIHQIKNLCIYQIGALSYICNFHQTKCSFVKPHGALYHLMMEDLSVFIALIEIIKGIDSNLKLMILSGNSNDKYLKIADSFGVQLLFESFIDRIYLNNGNLKSRSQENAVITDVDIMKQQYRNLSDGFVMSDNSRKLTVNSQTACLHSDNPNALNFLKSLKKHNL</sequence>
<dbReference type="OrthoDB" id="9773478at2"/>
<dbReference type="InterPro" id="IPR005501">
    <property type="entry name" value="LamB/YcsF/PxpA-like"/>
</dbReference>
<dbReference type="Pfam" id="PF03746">
    <property type="entry name" value="LamB_YcsF"/>
    <property type="match status" value="1"/>
</dbReference>
<dbReference type="AlphaFoldDB" id="A0A220VGH1"/>
<keyword evidence="2" id="KW-1185">Reference proteome</keyword>
<dbReference type="NCBIfam" id="NF003816">
    <property type="entry name" value="PRK05406.1-5"/>
    <property type="match status" value="1"/>
</dbReference>
<protein>
    <recommendedName>
        <fullName evidence="3">Lactam utilization protein LamB</fullName>
    </recommendedName>
</protein>
<dbReference type="SUPFAM" id="SSF88713">
    <property type="entry name" value="Glycoside hydrolase/deacetylase"/>
    <property type="match status" value="1"/>
</dbReference>
<evidence type="ECO:0008006" key="3">
    <source>
        <dbReference type="Google" id="ProtNLM"/>
    </source>
</evidence>
<dbReference type="Proteomes" id="UP000242175">
    <property type="component" value="Chromosome small"/>
</dbReference>
<dbReference type="InterPro" id="IPR011330">
    <property type="entry name" value="Glyco_hydro/deAcase_b/a-brl"/>
</dbReference>
<dbReference type="GO" id="GO:0005975">
    <property type="term" value="P:carbohydrate metabolic process"/>
    <property type="evidence" value="ECO:0007669"/>
    <property type="project" value="InterPro"/>
</dbReference>
<evidence type="ECO:0000313" key="1">
    <source>
        <dbReference type="EMBL" id="ASK79465.1"/>
    </source>
</evidence>
<gene>
    <name evidence="1" type="ORF">CF386_10420</name>
</gene>
<dbReference type="PANTHER" id="PTHR30292">
    <property type="entry name" value="UNCHARACTERIZED PROTEIN YBGL-RELATED"/>
    <property type="match status" value="1"/>
</dbReference>
<accession>A0A220VGH1</accession>
<organism evidence="1 2">
    <name type="scientific">Paraphotobacterium marinum</name>
    <dbReference type="NCBI Taxonomy" id="1755811"/>
    <lineage>
        <taxon>Bacteria</taxon>
        <taxon>Pseudomonadati</taxon>
        <taxon>Pseudomonadota</taxon>
        <taxon>Gammaproteobacteria</taxon>
        <taxon>Vibrionales</taxon>
        <taxon>Vibrionaceae</taxon>
        <taxon>Paraphotobacterium</taxon>
    </lineage>
</organism>
<dbReference type="EMBL" id="CP022356">
    <property type="protein sequence ID" value="ASK79465.1"/>
    <property type="molecule type" value="Genomic_DNA"/>
</dbReference>
<dbReference type="KEGG" id="pmai:CF386_10420"/>
<proteinExistence type="predicted"/>
<dbReference type="Gene3D" id="3.20.20.370">
    <property type="entry name" value="Glycoside hydrolase/deacetylase"/>
    <property type="match status" value="1"/>
</dbReference>
<name>A0A220VGH1_9GAMM</name>
<dbReference type="NCBIfam" id="NF003814">
    <property type="entry name" value="PRK05406.1-3"/>
    <property type="match status" value="1"/>
</dbReference>
<dbReference type="CDD" id="cd10787">
    <property type="entry name" value="LamB_YcsF_like"/>
    <property type="match status" value="1"/>
</dbReference>